<dbReference type="Pfam" id="PF07676">
    <property type="entry name" value="PD40"/>
    <property type="match status" value="1"/>
</dbReference>
<reference evidence="2 3" key="1">
    <citation type="submission" date="2023-04" db="EMBL/GenBank/DDBJ databases">
        <title>Luteimonas endophyticus RD2P54.</title>
        <authorList>
            <person name="Sun J.-Q."/>
        </authorList>
    </citation>
    <scope>NUCLEOTIDE SEQUENCE [LARGE SCALE GENOMIC DNA]</scope>
    <source>
        <strain evidence="2 3">RD2P54</strain>
    </source>
</reference>
<comment type="caution">
    <text evidence="2">The sequence shown here is derived from an EMBL/GenBank/DDBJ whole genome shotgun (WGS) entry which is preliminary data.</text>
</comment>
<evidence type="ECO:0008006" key="4">
    <source>
        <dbReference type="Google" id="ProtNLM"/>
    </source>
</evidence>
<keyword evidence="3" id="KW-1185">Reference proteome</keyword>
<dbReference type="InterPro" id="IPR011659">
    <property type="entry name" value="WD40"/>
</dbReference>
<feature type="region of interest" description="Disordered" evidence="1">
    <location>
        <begin position="222"/>
        <end position="248"/>
    </location>
</feature>
<organism evidence="2 3">
    <name type="scientific">Luteimonas endophytica</name>
    <dbReference type="NCBI Taxonomy" id="3042023"/>
    <lineage>
        <taxon>Bacteria</taxon>
        <taxon>Pseudomonadati</taxon>
        <taxon>Pseudomonadota</taxon>
        <taxon>Gammaproteobacteria</taxon>
        <taxon>Lysobacterales</taxon>
        <taxon>Lysobacteraceae</taxon>
        <taxon>Luteimonas</taxon>
    </lineage>
</organism>
<evidence type="ECO:0000313" key="3">
    <source>
        <dbReference type="Proteomes" id="UP001156940"/>
    </source>
</evidence>
<evidence type="ECO:0000256" key="1">
    <source>
        <dbReference type="SAM" id="MobiDB-lite"/>
    </source>
</evidence>
<evidence type="ECO:0000313" key="2">
    <source>
        <dbReference type="EMBL" id="MDH5822853.1"/>
    </source>
</evidence>
<proteinExistence type="predicted"/>
<sequence length="248" mass="26994">MELWHFRADREFRNYRLLRSRCIAGRWTPPDAPPFAAAGSAEADPSLSPDGRRLYFVSARPPGSADDFDIWLVERDAGGAWSAPRRLPEPVNSPASELLPRELADGRLLFGSSRPGGHGHGDIYLATPQPGGGWRVDNAGPPVSTPANEYEADMSRDGSALAVVADRGDRSHLYLYARRGDGWVESGRVPARDDVFQVGPLLSPTGDRLLFAQADGADSGEWFLADLRPDPDPRWPPTCDPGPGRASR</sequence>
<gene>
    <name evidence="2" type="ORF">QFW77_07575</name>
</gene>
<dbReference type="Proteomes" id="UP001156940">
    <property type="component" value="Unassembled WGS sequence"/>
</dbReference>
<dbReference type="Gene3D" id="2.120.10.30">
    <property type="entry name" value="TolB, C-terminal domain"/>
    <property type="match status" value="1"/>
</dbReference>
<dbReference type="EMBL" id="JARXRM010000028">
    <property type="protein sequence ID" value="MDH5822853.1"/>
    <property type="molecule type" value="Genomic_DNA"/>
</dbReference>
<dbReference type="RefSeq" id="WP_280573852.1">
    <property type="nucleotide sequence ID" value="NZ_JARXRM010000028.1"/>
</dbReference>
<name>A0ABT6J9I9_9GAMM</name>
<dbReference type="InterPro" id="IPR011042">
    <property type="entry name" value="6-blade_b-propeller_TolB-like"/>
</dbReference>
<protein>
    <recommendedName>
        <fullName evidence="4">Exo-alpha-sialidase</fullName>
    </recommendedName>
</protein>
<dbReference type="SUPFAM" id="SSF69304">
    <property type="entry name" value="Tricorn protease N-terminal domain"/>
    <property type="match status" value="1"/>
</dbReference>
<accession>A0ABT6J9I9</accession>